<keyword evidence="3" id="KW-1185">Reference proteome</keyword>
<evidence type="ECO:0000313" key="3">
    <source>
        <dbReference type="Proteomes" id="UP001578633"/>
    </source>
</evidence>
<sequence>MAEVVAATAAIVQFVDVALRLSSCLERLFSDVRNVPRRFLQLQTDLRQQIEIAQRIQNDHVPGFATTVSPSALDPPLVEYISLAEELNKALEELLTRKNDGVLQRGWSGFCSSRKKEEVAHICDRLEQKRSVLSMWLNAANLKLSSETVATTDQIRVDIGQTLTLVKTVDKTSATAELNTARLLPHVQQIDRNVSTASERTERIIQDLQHLKSQSRSLLVDRDVNATAQESSRQTTAMVLSNTEQILRAIEKLGSDFDRASVGTRDGFAVGKQRVDSSDTRTQRSAMDRTSKPRRCRCRTVGTARRWQPLSILRFTRTFRAQHFSYCPDYRISEQSLEITMQLVPPIWLFSHTVNLSTHVRNWSTMGPFSISPIVVGTSRLVDPMTSPAFRAIARTIDELWDNGQHHVSIPRLQNTLQALFNDHEASALDTDSNGDTILNNITRIFVEFPAIVSCPGDEYISLIRFLLESGADPNVLRTSKPSDRSISYLDNAEGTICDLLTQPIAFRVSNSMFGDISEFLHILELVTDAGGHTSKPSGFEKISSTYKCSNFSREIQYLNIFEDQIDIWDLGDLVPMILLQDENQFRRVG</sequence>
<evidence type="ECO:0000313" key="2">
    <source>
        <dbReference type="EMBL" id="KAL1800772.1"/>
    </source>
</evidence>
<feature type="compositionally biased region" description="Basic and acidic residues" evidence="1">
    <location>
        <begin position="273"/>
        <end position="291"/>
    </location>
</feature>
<organism evidence="2 3">
    <name type="scientific">Alternaria dauci</name>
    <dbReference type="NCBI Taxonomy" id="48095"/>
    <lineage>
        <taxon>Eukaryota</taxon>
        <taxon>Fungi</taxon>
        <taxon>Dikarya</taxon>
        <taxon>Ascomycota</taxon>
        <taxon>Pezizomycotina</taxon>
        <taxon>Dothideomycetes</taxon>
        <taxon>Pleosporomycetidae</taxon>
        <taxon>Pleosporales</taxon>
        <taxon>Pleosporineae</taxon>
        <taxon>Pleosporaceae</taxon>
        <taxon>Alternaria</taxon>
        <taxon>Alternaria sect. Porri</taxon>
    </lineage>
</organism>
<name>A0ABR3UWW5_9PLEO</name>
<dbReference type="Proteomes" id="UP001578633">
    <property type="component" value="Chromosome 1"/>
</dbReference>
<accession>A0ABR3UWW5</accession>
<evidence type="ECO:0008006" key="4">
    <source>
        <dbReference type="Google" id="ProtNLM"/>
    </source>
</evidence>
<proteinExistence type="predicted"/>
<protein>
    <recommendedName>
        <fullName evidence="4">Fungal N-terminal domain-containing protein</fullName>
    </recommendedName>
</protein>
<dbReference type="RefSeq" id="XP_069311356.1">
    <property type="nucleotide sequence ID" value="XM_069446370.1"/>
</dbReference>
<dbReference type="GeneID" id="96081436"/>
<evidence type="ECO:0000256" key="1">
    <source>
        <dbReference type="SAM" id="MobiDB-lite"/>
    </source>
</evidence>
<feature type="region of interest" description="Disordered" evidence="1">
    <location>
        <begin position="272"/>
        <end position="292"/>
    </location>
</feature>
<comment type="caution">
    <text evidence="2">The sequence shown here is derived from an EMBL/GenBank/DDBJ whole genome shotgun (WGS) entry which is preliminary data.</text>
</comment>
<gene>
    <name evidence="2" type="ORF">ACET3X_001114</name>
</gene>
<reference evidence="2 3" key="1">
    <citation type="submission" date="2024-09" db="EMBL/GenBank/DDBJ databases">
        <title>T2T genomes of carrot and Alternaria dauci and their utility for understanding host-pathogen interaction during carrot leaf blight disease.</title>
        <authorList>
            <person name="Liu W."/>
            <person name="Xu S."/>
            <person name="Ou C."/>
            <person name="Liu X."/>
            <person name="Zhuang F."/>
            <person name="Deng X.W."/>
        </authorList>
    </citation>
    <scope>NUCLEOTIDE SEQUENCE [LARGE SCALE GENOMIC DNA]</scope>
    <source>
        <strain evidence="2 3">A2016</strain>
    </source>
</reference>
<dbReference type="EMBL" id="JBHGVX010000001">
    <property type="protein sequence ID" value="KAL1800772.1"/>
    <property type="molecule type" value="Genomic_DNA"/>
</dbReference>